<keyword evidence="2" id="KW-1133">Transmembrane helix</keyword>
<dbReference type="EMBL" id="LN899822">
    <property type="protein sequence ID" value="CUV59130.1"/>
    <property type="molecule type" value="Genomic_DNA"/>
</dbReference>
<keyword evidence="2" id="KW-0812">Transmembrane</keyword>
<dbReference type="EMBL" id="LN899826">
    <property type="protein sequence ID" value="CUV38493.1"/>
    <property type="molecule type" value="Genomic_DNA"/>
</dbReference>
<keyword evidence="2" id="KW-0472">Membrane</keyword>
<proteinExistence type="predicted"/>
<dbReference type="AlphaFoldDB" id="A0A0S4VW54"/>
<accession>A0A0S4VW54</accession>
<evidence type="ECO:0000313" key="4">
    <source>
        <dbReference type="EMBL" id="CUV25951.1"/>
    </source>
</evidence>
<dbReference type="EMBL" id="LN899823">
    <property type="protein sequence ID" value="CUV25951.1"/>
    <property type="molecule type" value="Genomic_DNA"/>
</dbReference>
<name>A0A0S4VW54_RALSL</name>
<evidence type="ECO:0000313" key="5">
    <source>
        <dbReference type="EMBL" id="CUV35051.1"/>
    </source>
</evidence>
<evidence type="ECO:0000313" key="7">
    <source>
        <dbReference type="EMBL" id="CUV59130.1"/>
    </source>
</evidence>
<evidence type="ECO:0000313" key="6">
    <source>
        <dbReference type="EMBL" id="CUV38493.1"/>
    </source>
</evidence>
<feature type="transmembrane region" description="Helical" evidence="2">
    <location>
        <begin position="206"/>
        <end position="239"/>
    </location>
</feature>
<dbReference type="EMBL" id="LN899825">
    <property type="protein sequence ID" value="CUV35051.1"/>
    <property type="molecule type" value="Genomic_DNA"/>
</dbReference>
<sequence>MGWSFRKSVKIAPGIRVNFSKSGISTSIGAKGLTYNTRGRVTASIPGTGIRFTQQLHSQRTSRPIGSVVAGSSRIDPANTERLSKREQATQDFVLMVQNRTSAALVRYFISHGVHVAADDLSEAVTLEEHQRFLETLSREFEVTTRAIRLALDIGSISLAEKEKAMPAVYEIERKCAEQQGALGDLGTASSTLLSTVHTWPKPPALIAPLVVGLVGCFILAYSVPAGLLLAAAALVYGGYNAVTFMRRKEVIAAAIDNANQWFDSLLKVEVTPRPALKVRNDFVPLKAVGAGAVILLAGAYALLVPSRQSNNQHGAPVQAAASADAPAAETAPVPTASRPDGAFSWLVGKYPSDVVNDRRFRAAFKGISRSDWAKIAERLTVTDGAGIQSKDGYLVGSGCMAHACSSDQAAFAISEATAKGDFVLIETPGSSSSAVVRTYQWPGLPIDKTPLANWAQQSGANIGTQVTAPSAPSQQTSFDCTKARSDAEHIICSDAELAAADVQLAAIYAKAKAAATDPIAFKERTRAQWNYRERQCHDRECVARWYADQQVVLSDIANTGNAATQ</sequence>
<protein>
    <recommendedName>
        <fullName evidence="3">DUF4236 domain-containing protein</fullName>
    </recommendedName>
</protein>
<evidence type="ECO:0000256" key="2">
    <source>
        <dbReference type="SAM" id="Phobius"/>
    </source>
</evidence>
<gene>
    <name evidence="7" type="ORF">RD1301_v1_270020</name>
    <name evidence="4" type="ORF">RUN1744_v1_1160007</name>
    <name evidence="5" type="ORF">TD1301_v1_1200020</name>
    <name evidence="6" type="ORF">TF3108_v1_130020</name>
</gene>
<dbReference type="Pfam" id="PF14020">
    <property type="entry name" value="DUF4236"/>
    <property type="match status" value="1"/>
</dbReference>
<evidence type="ECO:0000256" key="1">
    <source>
        <dbReference type="SAM" id="MobiDB-lite"/>
    </source>
</evidence>
<feature type="compositionally biased region" description="Low complexity" evidence="1">
    <location>
        <begin position="316"/>
        <end position="337"/>
    </location>
</feature>
<organism evidence="6">
    <name type="scientific">Ralstonia solanacearum</name>
    <name type="common">Pseudomonas solanacearum</name>
    <dbReference type="NCBI Taxonomy" id="305"/>
    <lineage>
        <taxon>Bacteria</taxon>
        <taxon>Pseudomonadati</taxon>
        <taxon>Pseudomonadota</taxon>
        <taxon>Betaproteobacteria</taxon>
        <taxon>Burkholderiales</taxon>
        <taxon>Burkholderiaceae</taxon>
        <taxon>Ralstonia</taxon>
        <taxon>Ralstonia solanacearum species complex</taxon>
    </lineage>
</organism>
<feature type="domain" description="DUF4236" evidence="3">
    <location>
        <begin position="3"/>
        <end position="53"/>
    </location>
</feature>
<feature type="region of interest" description="Disordered" evidence="1">
    <location>
        <begin position="314"/>
        <end position="337"/>
    </location>
</feature>
<evidence type="ECO:0000259" key="3">
    <source>
        <dbReference type="Pfam" id="PF14020"/>
    </source>
</evidence>
<dbReference type="InterPro" id="IPR025330">
    <property type="entry name" value="DUF4236"/>
</dbReference>
<reference evidence="6" key="1">
    <citation type="submission" date="2015-10" db="EMBL/GenBank/DDBJ databases">
        <authorList>
            <person name="Gilbert D.G."/>
        </authorList>
    </citation>
    <scope>NUCLEOTIDE SEQUENCE</scope>
    <source>
        <strain evidence="6">Phyl III-seqv23</strain>
    </source>
</reference>
<feature type="transmembrane region" description="Helical" evidence="2">
    <location>
        <begin position="284"/>
        <end position="304"/>
    </location>
</feature>